<dbReference type="EMBL" id="JAANNP010000001">
    <property type="protein sequence ID" value="NHC12802.1"/>
    <property type="molecule type" value="Genomic_DNA"/>
</dbReference>
<dbReference type="CDD" id="cd03379">
    <property type="entry name" value="beta_CA_cladeD"/>
    <property type="match status" value="1"/>
</dbReference>
<comment type="catalytic activity">
    <reaction evidence="7">
        <text>hydrogencarbonate + H(+) = CO2 + H2O</text>
        <dbReference type="Rhea" id="RHEA:10748"/>
        <dbReference type="ChEBI" id="CHEBI:15377"/>
        <dbReference type="ChEBI" id="CHEBI:15378"/>
        <dbReference type="ChEBI" id="CHEBI:16526"/>
        <dbReference type="ChEBI" id="CHEBI:17544"/>
        <dbReference type="EC" id="4.2.1.1"/>
    </reaction>
</comment>
<dbReference type="InterPro" id="IPR036874">
    <property type="entry name" value="Carbonic_anhydrase_sf"/>
</dbReference>
<proteinExistence type="inferred from homology"/>
<feature type="region of interest" description="Disordered" evidence="8">
    <location>
        <begin position="1"/>
        <end position="21"/>
    </location>
</feature>
<evidence type="ECO:0000256" key="4">
    <source>
        <dbReference type="ARBA" id="ARBA00022723"/>
    </source>
</evidence>
<comment type="function">
    <text evidence="6">Catalyzes the reversible hydration of carbon dioxide to form bicarbonate.</text>
</comment>
<keyword evidence="10" id="KW-1185">Reference proteome</keyword>
<sequence length="215" mass="23041">MNRNNSGVVTARRRPGPLDSLTERFVPQGRARQTTVPRAGRSGALGRIRGVNAFDDVLAANTDYQKTFVDPGLPGRAAKGLAVVTCMDSRIDPLGMLGLSPGDAKILRTAGARVTDDVLRSLVLAHYLLGVDRVMVLAHTDCGMAKARDEDVHAAVQQQAGIDSRSLDFRTISDQEATLRHDVQRVRSSPYLPKGMPVVGGVYDVRSGAVTVTVP</sequence>
<dbReference type="Pfam" id="PF00484">
    <property type="entry name" value="Pro_CA"/>
    <property type="match status" value="1"/>
</dbReference>
<name>A0ABX0GQ02_9ACTN</name>
<gene>
    <name evidence="9" type="ORF">G9H71_03285</name>
</gene>
<comment type="caution">
    <text evidence="9">The sequence shown here is derived from an EMBL/GenBank/DDBJ whole genome shotgun (WGS) entry which is preliminary data.</text>
</comment>
<evidence type="ECO:0000256" key="6">
    <source>
        <dbReference type="ARBA" id="ARBA00024993"/>
    </source>
</evidence>
<evidence type="ECO:0000313" key="9">
    <source>
        <dbReference type="EMBL" id="NHC12802.1"/>
    </source>
</evidence>
<dbReference type="EC" id="4.2.1.1" evidence="3"/>
<evidence type="ECO:0000256" key="1">
    <source>
        <dbReference type="ARBA" id="ARBA00001947"/>
    </source>
</evidence>
<dbReference type="PANTHER" id="PTHR43175">
    <property type="entry name" value="CARBONIC ANHYDRASE"/>
    <property type="match status" value="1"/>
</dbReference>
<comment type="similarity">
    <text evidence="2">Belongs to the beta-class carbonic anhydrase family.</text>
</comment>
<dbReference type="InterPro" id="IPR001765">
    <property type="entry name" value="Carbonic_anhydrase"/>
</dbReference>
<organism evidence="9 10">
    <name type="scientific">Motilibacter deserti</name>
    <dbReference type="NCBI Taxonomy" id="2714956"/>
    <lineage>
        <taxon>Bacteria</taxon>
        <taxon>Bacillati</taxon>
        <taxon>Actinomycetota</taxon>
        <taxon>Actinomycetes</taxon>
        <taxon>Motilibacterales</taxon>
        <taxon>Motilibacteraceae</taxon>
        <taxon>Motilibacter</taxon>
    </lineage>
</organism>
<protein>
    <recommendedName>
        <fullName evidence="3">carbonic anhydrase</fullName>
        <ecNumber evidence="3">4.2.1.1</ecNumber>
    </recommendedName>
</protein>
<keyword evidence="4" id="KW-0479">Metal-binding</keyword>
<dbReference type="Gene3D" id="3.40.1050.10">
    <property type="entry name" value="Carbonic anhydrase"/>
    <property type="match status" value="1"/>
</dbReference>
<evidence type="ECO:0000256" key="7">
    <source>
        <dbReference type="ARBA" id="ARBA00048348"/>
    </source>
</evidence>
<dbReference type="SUPFAM" id="SSF53056">
    <property type="entry name" value="beta-carbonic anhydrase, cab"/>
    <property type="match status" value="1"/>
</dbReference>
<evidence type="ECO:0000313" key="10">
    <source>
        <dbReference type="Proteomes" id="UP000800981"/>
    </source>
</evidence>
<reference evidence="9 10" key="1">
    <citation type="submission" date="2020-03" db="EMBL/GenBank/DDBJ databases">
        <title>Two novel Motilibacter sp.</title>
        <authorList>
            <person name="Liu S."/>
        </authorList>
    </citation>
    <scope>NUCLEOTIDE SEQUENCE [LARGE SCALE GENOMIC DNA]</scope>
    <source>
        <strain evidence="9 10">E257</strain>
    </source>
</reference>
<comment type="cofactor">
    <cofactor evidence="1">
        <name>Zn(2+)</name>
        <dbReference type="ChEBI" id="CHEBI:29105"/>
    </cofactor>
</comment>
<keyword evidence="5" id="KW-0862">Zinc</keyword>
<dbReference type="Proteomes" id="UP000800981">
    <property type="component" value="Unassembled WGS sequence"/>
</dbReference>
<evidence type="ECO:0000256" key="5">
    <source>
        <dbReference type="ARBA" id="ARBA00022833"/>
    </source>
</evidence>
<dbReference type="SMART" id="SM00947">
    <property type="entry name" value="Pro_CA"/>
    <property type="match status" value="1"/>
</dbReference>
<evidence type="ECO:0000256" key="8">
    <source>
        <dbReference type="SAM" id="MobiDB-lite"/>
    </source>
</evidence>
<accession>A0ABX0GQ02</accession>
<evidence type="ECO:0000256" key="2">
    <source>
        <dbReference type="ARBA" id="ARBA00006217"/>
    </source>
</evidence>
<dbReference type="PANTHER" id="PTHR43175:SF3">
    <property type="entry name" value="CARBON DISULFIDE HYDROLASE"/>
    <property type="match status" value="1"/>
</dbReference>
<evidence type="ECO:0000256" key="3">
    <source>
        <dbReference type="ARBA" id="ARBA00012925"/>
    </source>
</evidence>